<protein>
    <submittedName>
        <fullName evidence="1">Uncharacterized protein</fullName>
    </submittedName>
</protein>
<keyword evidence="2" id="KW-1185">Reference proteome</keyword>
<sequence length="94" mass="10797">MDNNKTAEWLTLMRKHAPPEDVATAELVLQYEVLPAEVRFSEPVERFIQRKLLEVKPSATGDGFDYRTIIDHEIWHEVDLTVRTEANFPGDSTA</sequence>
<reference evidence="1 2" key="1">
    <citation type="submission" date="2020-05" db="EMBL/GenBank/DDBJ databases">
        <title>Draft genome sequence of Mycobacterium hippocampi DL, isolated from European seabass, Dicentrarchus labrax, reared in fish farms.</title>
        <authorList>
            <person name="Stathopoulou P."/>
            <person name="Asimakis E."/>
            <person name="Tzokas K."/>
            <person name="Batargias C."/>
            <person name="Tsiamis G."/>
        </authorList>
    </citation>
    <scope>NUCLEOTIDE SEQUENCE [LARGE SCALE GENOMIC DNA]</scope>
    <source>
        <strain evidence="1 2">DL</strain>
    </source>
</reference>
<evidence type="ECO:0000313" key="1">
    <source>
        <dbReference type="EMBL" id="NVN51304.1"/>
    </source>
</evidence>
<dbReference type="AlphaFoldDB" id="A0A850PTB6"/>
<evidence type="ECO:0000313" key="2">
    <source>
        <dbReference type="Proteomes" id="UP000570517"/>
    </source>
</evidence>
<organism evidence="1 2">
    <name type="scientific">Mycolicibacterium hippocampi</name>
    <dbReference type="NCBI Taxonomy" id="659824"/>
    <lineage>
        <taxon>Bacteria</taxon>
        <taxon>Bacillati</taxon>
        <taxon>Actinomycetota</taxon>
        <taxon>Actinomycetes</taxon>
        <taxon>Mycobacteriales</taxon>
        <taxon>Mycobacteriaceae</taxon>
        <taxon>Mycolicibacterium</taxon>
    </lineage>
</organism>
<dbReference type="RefSeq" id="WP_178359636.1">
    <property type="nucleotide sequence ID" value="NZ_JABFYL010000035.1"/>
</dbReference>
<dbReference type="EMBL" id="JABFYL010000035">
    <property type="protein sequence ID" value="NVN51304.1"/>
    <property type="molecule type" value="Genomic_DNA"/>
</dbReference>
<proteinExistence type="predicted"/>
<name>A0A850PTB6_9MYCO</name>
<dbReference type="Proteomes" id="UP000570517">
    <property type="component" value="Unassembled WGS sequence"/>
</dbReference>
<comment type="caution">
    <text evidence="1">The sequence shown here is derived from an EMBL/GenBank/DDBJ whole genome shotgun (WGS) entry which is preliminary data.</text>
</comment>
<gene>
    <name evidence="1" type="ORF">HLY00_1045</name>
</gene>
<accession>A0A850PTB6</accession>